<protein>
    <submittedName>
        <fullName evidence="2">Uncharacterized protein</fullName>
    </submittedName>
</protein>
<evidence type="ECO:0000256" key="1">
    <source>
        <dbReference type="SAM" id="Coils"/>
    </source>
</evidence>
<reference evidence="2 3" key="1">
    <citation type="submission" date="2015-12" db="EMBL/GenBank/DDBJ databases">
        <title>Bacillus cereus Group isolate.</title>
        <authorList>
            <person name="Kovac J."/>
        </authorList>
    </citation>
    <scope>NUCLEOTIDE SEQUENCE [LARGE SCALE GENOMIC DNA]</scope>
    <source>
        <strain evidence="2 3">FSL K6-0073</strain>
    </source>
</reference>
<dbReference type="Proteomes" id="UP000075476">
    <property type="component" value="Unassembled WGS sequence"/>
</dbReference>
<comment type="caution">
    <text evidence="2">The sequence shown here is derived from an EMBL/GenBank/DDBJ whole genome shotgun (WGS) entry which is preliminary data.</text>
</comment>
<evidence type="ECO:0000313" key="2">
    <source>
        <dbReference type="EMBL" id="KXY51021.1"/>
    </source>
</evidence>
<keyword evidence="1" id="KW-0175">Coiled coil</keyword>
<sequence>MIPLLQELNELLNGSVIQIEECKKILNKIEETPFCIMTELFNGDESLLPYLLLPYGEDALLSFQNMLYEYLIPELEKFIALEKVELSYDANIYPSPIIISIDGIEMGYISIQERKIHCIENEQETIIQIQINEAYLKLEQLRESRKEIDLYKQNPLAIGGGNPFKLAKIALQKKKYIKNLDKDLLNIDNEAFEITKQIQTLENKLQAIQDDFIEHGYFLERIVRKIKNKFNYIVEKEENL</sequence>
<gene>
    <name evidence="2" type="ORF">AT268_31405</name>
</gene>
<accession>A0A9X0SPV2</accession>
<dbReference type="AlphaFoldDB" id="A0A9X0SPV2"/>
<proteinExistence type="predicted"/>
<name>A0A9X0SPV2_BACCE</name>
<organism evidence="2 3">
    <name type="scientific">Bacillus cereus</name>
    <dbReference type="NCBI Taxonomy" id="1396"/>
    <lineage>
        <taxon>Bacteria</taxon>
        <taxon>Bacillati</taxon>
        <taxon>Bacillota</taxon>
        <taxon>Bacilli</taxon>
        <taxon>Bacillales</taxon>
        <taxon>Bacillaceae</taxon>
        <taxon>Bacillus</taxon>
        <taxon>Bacillus cereus group</taxon>
    </lineage>
</organism>
<feature type="coiled-coil region" evidence="1">
    <location>
        <begin position="184"/>
        <end position="211"/>
    </location>
</feature>
<evidence type="ECO:0000313" key="3">
    <source>
        <dbReference type="Proteomes" id="UP000075476"/>
    </source>
</evidence>
<dbReference type="EMBL" id="LOMO01000001">
    <property type="protein sequence ID" value="KXY51021.1"/>
    <property type="molecule type" value="Genomic_DNA"/>
</dbReference>
<dbReference type="RefSeq" id="WP_061662362.1">
    <property type="nucleotide sequence ID" value="NZ_LOMO01000001.1"/>
</dbReference>